<dbReference type="Pfam" id="PF02585">
    <property type="entry name" value="PIG-L"/>
    <property type="match status" value="1"/>
</dbReference>
<dbReference type="GO" id="GO:0016811">
    <property type="term" value="F:hydrolase activity, acting on carbon-nitrogen (but not peptide) bonds, in linear amides"/>
    <property type="evidence" value="ECO:0007669"/>
    <property type="project" value="TreeGrafter"/>
</dbReference>
<name>A0A8J3UFW7_9ACTN</name>
<dbReference type="InterPro" id="IPR024078">
    <property type="entry name" value="LmbE-like_dom_sf"/>
</dbReference>
<dbReference type="SUPFAM" id="SSF102588">
    <property type="entry name" value="LmbE-like"/>
    <property type="match status" value="1"/>
</dbReference>
<dbReference type="GO" id="GO:0016137">
    <property type="term" value="P:glycoside metabolic process"/>
    <property type="evidence" value="ECO:0007669"/>
    <property type="project" value="UniProtKB-ARBA"/>
</dbReference>
<evidence type="ECO:0008006" key="5">
    <source>
        <dbReference type="Google" id="ProtNLM"/>
    </source>
</evidence>
<dbReference type="PANTHER" id="PTHR12993">
    <property type="entry name" value="N-ACETYLGLUCOSAMINYL-PHOSPHATIDYLINOSITOL DE-N-ACETYLASE-RELATED"/>
    <property type="match status" value="1"/>
</dbReference>
<gene>
    <name evidence="3" type="ORF">Psi02_12530</name>
</gene>
<dbReference type="Proteomes" id="UP000644610">
    <property type="component" value="Unassembled WGS sequence"/>
</dbReference>
<sequence length="365" mass="39765">MHAGQALPGRRRGHLDVVARLPLHSDEVSDLHLDSPESWEVAVTDVKDPHRASVTERASPIKPPVRPGRVDREREPPRGIMGQGLGQHFVEHDDNVRRNGMKTAVFFHAHPDDEALLTAGTMAMLADEGHRVVLVVATAGERGLAELPHGEELGKARMDELRSSAAALGCARVVQLGYGDSGLAIDGGMADDRADNAFIDVDIEEAAQRLAAILKEETADLVTIYDPSGGYGHPDHVQVYRVGSRAAEIAGTPIVLEATVNRDWLVKGVRLAARFYPALDVRSFERAYSAGETITHRVNVRRHTRAKRTAMAAHVSQASGGNGDRTLGAMLRIPAPIYRYVFGTEWFVQRGLPPGTRLRHPFGNP</sequence>
<reference evidence="3" key="1">
    <citation type="submission" date="2021-01" db="EMBL/GenBank/DDBJ databases">
        <title>Whole genome shotgun sequence of Planotetraspora silvatica NBRC 100141.</title>
        <authorList>
            <person name="Komaki H."/>
            <person name="Tamura T."/>
        </authorList>
    </citation>
    <scope>NUCLEOTIDE SEQUENCE</scope>
    <source>
        <strain evidence="3">NBRC 100141</strain>
    </source>
</reference>
<comment type="caution">
    <text evidence="3">The sequence shown here is derived from an EMBL/GenBank/DDBJ whole genome shotgun (WGS) entry which is preliminary data.</text>
</comment>
<evidence type="ECO:0000313" key="4">
    <source>
        <dbReference type="Proteomes" id="UP000644610"/>
    </source>
</evidence>
<organism evidence="3 4">
    <name type="scientific">Planotetraspora silvatica</name>
    <dbReference type="NCBI Taxonomy" id="234614"/>
    <lineage>
        <taxon>Bacteria</taxon>
        <taxon>Bacillati</taxon>
        <taxon>Actinomycetota</taxon>
        <taxon>Actinomycetes</taxon>
        <taxon>Streptosporangiales</taxon>
        <taxon>Streptosporangiaceae</taxon>
        <taxon>Planotetraspora</taxon>
    </lineage>
</organism>
<feature type="region of interest" description="Disordered" evidence="2">
    <location>
        <begin position="50"/>
        <end position="85"/>
    </location>
</feature>
<dbReference type="Gene3D" id="3.40.50.10320">
    <property type="entry name" value="LmbE-like"/>
    <property type="match status" value="1"/>
</dbReference>
<evidence type="ECO:0000313" key="3">
    <source>
        <dbReference type="EMBL" id="GII44829.1"/>
    </source>
</evidence>
<dbReference type="PANTHER" id="PTHR12993:SF11">
    <property type="entry name" value="N-ACETYLGLUCOSAMINYL-PHOSPHATIDYLINOSITOL DE-N-ACETYLASE"/>
    <property type="match status" value="1"/>
</dbReference>
<dbReference type="EMBL" id="BOOQ01000006">
    <property type="protein sequence ID" value="GII44829.1"/>
    <property type="molecule type" value="Genomic_DNA"/>
</dbReference>
<dbReference type="InterPro" id="IPR003737">
    <property type="entry name" value="GlcNAc_PI_deacetylase-related"/>
</dbReference>
<accession>A0A8J3UFW7</accession>
<keyword evidence="4" id="KW-1185">Reference proteome</keyword>
<evidence type="ECO:0000256" key="1">
    <source>
        <dbReference type="ARBA" id="ARBA00022833"/>
    </source>
</evidence>
<protein>
    <recommendedName>
        <fullName evidence="5">PIG-L family deacetylase</fullName>
    </recommendedName>
</protein>
<evidence type="ECO:0000256" key="2">
    <source>
        <dbReference type="SAM" id="MobiDB-lite"/>
    </source>
</evidence>
<proteinExistence type="predicted"/>
<dbReference type="AlphaFoldDB" id="A0A8J3UFW7"/>
<keyword evidence="1" id="KW-0862">Zinc</keyword>
<feature type="compositionally biased region" description="Basic and acidic residues" evidence="2">
    <location>
        <begin position="68"/>
        <end position="77"/>
    </location>
</feature>